<dbReference type="SUPFAM" id="SSF55469">
    <property type="entry name" value="FMN-dependent nitroreductase-like"/>
    <property type="match status" value="1"/>
</dbReference>
<dbReference type="EMBL" id="FQXI01000002">
    <property type="protein sequence ID" value="SHH10292.1"/>
    <property type="molecule type" value="Genomic_DNA"/>
</dbReference>
<keyword evidence="2" id="KW-0560">Oxidoreductase</keyword>
<organism evidence="4 5">
    <name type="scientific">Anaerosphaera aminiphila DSM 21120</name>
    <dbReference type="NCBI Taxonomy" id="1120995"/>
    <lineage>
        <taxon>Bacteria</taxon>
        <taxon>Bacillati</taxon>
        <taxon>Bacillota</taxon>
        <taxon>Tissierellia</taxon>
        <taxon>Tissierellales</taxon>
        <taxon>Peptoniphilaceae</taxon>
        <taxon>Anaerosphaera</taxon>
    </lineage>
</organism>
<keyword evidence="5" id="KW-1185">Reference proteome</keyword>
<feature type="domain" description="Nitroreductase" evidence="3">
    <location>
        <begin position="5"/>
        <end position="157"/>
    </location>
</feature>
<protein>
    <submittedName>
        <fullName evidence="4">Nitroreductase</fullName>
    </submittedName>
</protein>
<dbReference type="Proteomes" id="UP000184032">
    <property type="component" value="Unassembled WGS sequence"/>
</dbReference>
<proteinExistence type="inferred from homology"/>
<dbReference type="InterPro" id="IPR000415">
    <property type="entry name" value="Nitroreductase-like"/>
</dbReference>
<dbReference type="GO" id="GO:0016491">
    <property type="term" value="F:oxidoreductase activity"/>
    <property type="evidence" value="ECO:0007669"/>
    <property type="project" value="UniProtKB-KW"/>
</dbReference>
<evidence type="ECO:0000256" key="1">
    <source>
        <dbReference type="ARBA" id="ARBA00007118"/>
    </source>
</evidence>
<sequence length="184" mass="20840">MIDAIKNRKSIRKFKSDAIPNSKLNSILEAARIAPSGSNTQPWKFIIVQSRETIEKLSNVSKNQSWMKTAPMHIVAVADISSRIKDSENLSLDETSSIFELKQVIRDTVFSIENILLEAVNQGLDTCVVADFTQEGVRPILNIPKDKFVVAIITLGYADLKNNTPHNRHPLEDMVYYEKWNNLK</sequence>
<dbReference type="AlphaFoldDB" id="A0A1M5Q8G0"/>
<evidence type="ECO:0000313" key="5">
    <source>
        <dbReference type="Proteomes" id="UP000184032"/>
    </source>
</evidence>
<dbReference type="InterPro" id="IPR029479">
    <property type="entry name" value="Nitroreductase"/>
</dbReference>
<comment type="similarity">
    <text evidence="1">Belongs to the nitroreductase family.</text>
</comment>
<accession>A0A1M5Q8G0</accession>
<dbReference type="PANTHER" id="PTHR43673:SF10">
    <property type="entry name" value="NADH DEHYDROGENASE_NAD(P)H NITROREDUCTASE XCC3605-RELATED"/>
    <property type="match status" value="1"/>
</dbReference>
<gene>
    <name evidence="4" type="ORF">SAMN02745245_00545</name>
</gene>
<dbReference type="OrthoDB" id="9812105at2"/>
<dbReference type="PANTHER" id="PTHR43673">
    <property type="entry name" value="NAD(P)H NITROREDUCTASE YDGI-RELATED"/>
    <property type="match status" value="1"/>
</dbReference>
<dbReference type="Gene3D" id="3.40.109.10">
    <property type="entry name" value="NADH Oxidase"/>
    <property type="match status" value="1"/>
</dbReference>
<dbReference type="STRING" id="1120995.SAMN02745245_00545"/>
<evidence type="ECO:0000313" key="4">
    <source>
        <dbReference type="EMBL" id="SHH10292.1"/>
    </source>
</evidence>
<name>A0A1M5Q8G0_9FIRM</name>
<evidence type="ECO:0000259" key="3">
    <source>
        <dbReference type="Pfam" id="PF00881"/>
    </source>
</evidence>
<evidence type="ECO:0000256" key="2">
    <source>
        <dbReference type="ARBA" id="ARBA00023002"/>
    </source>
</evidence>
<dbReference type="RefSeq" id="WP_073183516.1">
    <property type="nucleotide sequence ID" value="NZ_FQXI01000002.1"/>
</dbReference>
<reference evidence="5" key="1">
    <citation type="submission" date="2016-11" db="EMBL/GenBank/DDBJ databases">
        <authorList>
            <person name="Varghese N."/>
            <person name="Submissions S."/>
        </authorList>
    </citation>
    <scope>NUCLEOTIDE SEQUENCE [LARGE SCALE GENOMIC DNA]</scope>
    <source>
        <strain evidence="5">DSM 21120</strain>
    </source>
</reference>
<dbReference type="Pfam" id="PF00881">
    <property type="entry name" value="Nitroreductase"/>
    <property type="match status" value="1"/>
</dbReference>